<evidence type="ECO:0000256" key="1">
    <source>
        <dbReference type="SAM" id="MobiDB-lite"/>
    </source>
</evidence>
<accession>A0A6A3P365</accession>
<protein>
    <recommendedName>
        <fullName evidence="4">GAG-pre-integrase domain-containing protein</fullName>
    </recommendedName>
</protein>
<evidence type="ECO:0000313" key="2">
    <source>
        <dbReference type="EMBL" id="KAE9047531.1"/>
    </source>
</evidence>
<evidence type="ECO:0008006" key="4">
    <source>
        <dbReference type="Google" id="ProtNLM"/>
    </source>
</evidence>
<dbReference type="AlphaFoldDB" id="A0A6A3P365"/>
<evidence type="ECO:0000313" key="3">
    <source>
        <dbReference type="Proteomes" id="UP000435112"/>
    </source>
</evidence>
<dbReference type="EMBL" id="QXFU01000026">
    <property type="protein sequence ID" value="KAE9047531.1"/>
    <property type="molecule type" value="Genomic_DNA"/>
</dbReference>
<organism evidence="2 3">
    <name type="scientific">Phytophthora rubi</name>
    <dbReference type="NCBI Taxonomy" id="129364"/>
    <lineage>
        <taxon>Eukaryota</taxon>
        <taxon>Sar</taxon>
        <taxon>Stramenopiles</taxon>
        <taxon>Oomycota</taxon>
        <taxon>Peronosporomycetes</taxon>
        <taxon>Peronosporales</taxon>
        <taxon>Peronosporaceae</taxon>
        <taxon>Phytophthora</taxon>
    </lineage>
</organism>
<gene>
    <name evidence="2" type="ORF">PR002_g989</name>
</gene>
<sequence>MGYLLAQRGGRRVLATKDGRRVVFDVDLRKNVLVVEGRVMKLREAPAEVVMAALEEEVHGGNELSPDVQYGTLLDFHKRLGHLNYASVERLARDPSSGIVLTDHKRLIGLTCAEGKQSKGRQSQKDSGAHSPIDRIGRVICSDLKGPMTPRDRVGNRYLINFVGHKSN</sequence>
<dbReference type="Proteomes" id="UP000435112">
    <property type="component" value="Unassembled WGS sequence"/>
</dbReference>
<proteinExistence type="predicted"/>
<dbReference type="OrthoDB" id="117847at2759"/>
<comment type="caution">
    <text evidence="2">The sequence shown here is derived from an EMBL/GenBank/DDBJ whole genome shotgun (WGS) entry which is preliminary data.</text>
</comment>
<name>A0A6A3P365_9STRA</name>
<feature type="compositionally biased region" description="Basic and acidic residues" evidence="1">
    <location>
        <begin position="123"/>
        <end position="132"/>
    </location>
</feature>
<reference evidence="2 3" key="1">
    <citation type="submission" date="2018-09" db="EMBL/GenBank/DDBJ databases">
        <title>Genomic investigation of the strawberry pathogen Phytophthora fragariae indicates pathogenicity is determined by transcriptional variation in three key races.</title>
        <authorList>
            <person name="Adams T.M."/>
            <person name="Armitage A.D."/>
            <person name="Sobczyk M.K."/>
            <person name="Bates H.J."/>
            <person name="Dunwell J.M."/>
            <person name="Nellist C.F."/>
            <person name="Harrison R.J."/>
        </authorList>
    </citation>
    <scope>NUCLEOTIDE SEQUENCE [LARGE SCALE GENOMIC DNA]</scope>
    <source>
        <strain evidence="2 3">SCRP324</strain>
    </source>
</reference>
<feature type="region of interest" description="Disordered" evidence="1">
    <location>
        <begin position="113"/>
        <end position="132"/>
    </location>
</feature>